<dbReference type="Proteomes" id="UP000274822">
    <property type="component" value="Unassembled WGS sequence"/>
</dbReference>
<name>A0A433PF01_9FUNG</name>
<proteinExistence type="predicted"/>
<sequence length="167" mass="18446">MSRMVACGIYTYESTYLPRPIANAAHQQMAYAQNDQKSRHTARIRAQSGPTARVLMRNDRLEKMAERRLVATPLCVLIYFERHCGFGVIARHRRSEGFSETVQALLAPLLTQSNAGSGFATRSGGSCTTLSTCPTGPVQHLLMGIGKPAELDYFNFFSAQVVFAPFI</sequence>
<protein>
    <submittedName>
        <fullName evidence="1">Uncharacterized protein</fullName>
    </submittedName>
</protein>
<evidence type="ECO:0000313" key="1">
    <source>
        <dbReference type="EMBL" id="RUS16096.1"/>
    </source>
</evidence>
<reference evidence="1 2" key="1">
    <citation type="journal article" date="2018" name="New Phytol.">
        <title>Phylogenomics of Endogonaceae and evolution of mycorrhizas within Mucoromycota.</title>
        <authorList>
            <person name="Chang Y."/>
            <person name="Desiro A."/>
            <person name="Na H."/>
            <person name="Sandor L."/>
            <person name="Lipzen A."/>
            <person name="Clum A."/>
            <person name="Barry K."/>
            <person name="Grigoriev I.V."/>
            <person name="Martin F.M."/>
            <person name="Stajich J.E."/>
            <person name="Smith M.E."/>
            <person name="Bonito G."/>
            <person name="Spatafora J.W."/>
        </authorList>
    </citation>
    <scope>NUCLEOTIDE SEQUENCE [LARGE SCALE GENOMIC DNA]</scope>
    <source>
        <strain evidence="1 2">AD002</strain>
    </source>
</reference>
<dbReference type="AlphaFoldDB" id="A0A433PF01"/>
<organism evidence="1 2">
    <name type="scientific">Jimgerdemannia flammicorona</name>
    <dbReference type="NCBI Taxonomy" id="994334"/>
    <lineage>
        <taxon>Eukaryota</taxon>
        <taxon>Fungi</taxon>
        <taxon>Fungi incertae sedis</taxon>
        <taxon>Mucoromycota</taxon>
        <taxon>Mucoromycotina</taxon>
        <taxon>Endogonomycetes</taxon>
        <taxon>Endogonales</taxon>
        <taxon>Endogonaceae</taxon>
        <taxon>Jimgerdemannia</taxon>
    </lineage>
</organism>
<comment type="caution">
    <text evidence="1">The sequence shown here is derived from an EMBL/GenBank/DDBJ whole genome shotgun (WGS) entry which is preliminary data.</text>
</comment>
<gene>
    <name evidence="1" type="ORF">BC938DRAFT_476707</name>
</gene>
<accession>A0A433PF01</accession>
<evidence type="ECO:0000313" key="2">
    <source>
        <dbReference type="Proteomes" id="UP000274822"/>
    </source>
</evidence>
<dbReference type="EMBL" id="RBNJ01024705">
    <property type="protein sequence ID" value="RUS16096.1"/>
    <property type="molecule type" value="Genomic_DNA"/>
</dbReference>
<keyword evidence="2" id="KW-1185">Reference proteome</keyword>